<comment type="caution">
    <text evidence="1">The sequence shown here is derived from an EMBL/GenBank/DDBJ whole genome shotgun (WGS) entry which is preliminary data.</text>
</comment>
<reference evidence="1 2" key="2">
    <citation type="journal article" date="2021" name="Genomics">
        <title>High-quality reference genome for Clonorchis sinensis.</title>
        <authorList>
            <person name="Young N.D."/>
            <person name="Stroehlein A.J."/>
            <person name="Kinkar L."/>
            <person name="Wang T."/>
            <person name="Sohn W.M."/>
            <person name="Chang B.C.H."/>
            <person name="Kaur P."/>
            <person name="Weisz D."/>
            <person name="Dudchenko O."/>
            <person name="Aiden E.L."/>
            <person name="Korhonen P.K."/>
            <person name="Gasser R.B."/>
        </authorList>
    </citation>
    <scope>NUCLEOTIDE SEQUENCE [LARGE SCALE GENOMIC DNA]</scope>
    <source>
        <strain evidence="1">Cs-k2</strain>
    </source>
</reference>
<proteinExistence type="predicted"/>
<dbReference type="InParanoid" id="A0A3R7JHK1"/>
<sequence length="148" mass="16473">MFYLKPNCTKLANCTHLQTNLVLRETHLEPSTAGSTTKKQPALIVGLFAELGSWIANVSSPIEVSDPPTQPRTDDVTLIVKKLLNLRETTRKVAENSLTANGRIHPNSGSSCKRTLRVSTNLMFYLNPNCVKLAKYAYVYTFFNGRSI</sequence>
<protein>
    <submittedName>
        <fullName evidence="1">Uncharacterized protein</fullName>
    </submittedName>
</protein>
<organism evidence="1 2">
    <name type="scientific">Clonorchis sinensis</name>
    <name type="common">Chinese liver fluke</name>
    <dbReference type="NCBI Taxonomy" id="79923"/>
    <lineage>
        <taxon>Eukaryota</taxon>
        <taxon>Metazoa</taxon>
        <taxon>Spiralia</taxon>
        <taxon>Lophotrochozoa</taxon>
        <taxon>Platyhelminthes</taxon>
        <taxon>Trematoda</taxon>
        <taxon>Digenea</taxon>
        <taxon>Opisthorchiida</taxon>
        <taxon>Opisthorchiata</taxon>
        <taxon>Opisthorchiidae</taxon>
        <taxon>Clonorchis</taxon>
    </lineage>
</organism>
<evidence type="ECO:0000313" key="1">
    <source>
        <dbReference type="EMBL" id="KAG5454088.1"/>
    </source>
</evidence>
<dbReference type="EMBL" id="NIRI02000010">
    <property type="protein sequence ID" value="KAG5454088.1"/>
    <property type="molecule type" value="Genomic_DNA"/>
</dbReference>
<reference evidence="1 2" key="1">
    <citation type="journal article" date="2018" name="Biotechnol. Adv.">
        <title>Improved genomic resources and new bioinformatic workflow for the carcinogenic parasite Clonorchis sinensis: Biotechnological implications.</title>
        <authorList>
            <person name="Wang D."/>
            <person name="Korhonen P.K."/>
            <person name="Gasser R.B."/>
            <person name="Young N.D."/>
        </authorList>
    </citation>
    <scope>NUCLEOTIDE SEQUENCE [LARGE SCALE GENOMIC DNA]</scope>
    <source>
        <strain evidence="1">Cs-k2</strain>
    </source>
</reference>
<name>A0A3R7JHK1_CLOSI</name>
<dbReference type="AlphaFoldDB" id="A0A3R7JHK1"/>
<gene>
    <name evidence="1" type="ORF">CSKR_112634</name>
</gene>
<evidence type="ECO:0000313" key="2">
    <source>
        <dbReference type="Proteomes" id="UP000286415"/>
    </source>
</evidence>
<keyword evidence="2" id="KW-1185">Reference proteome</keyword>
<accession>A0A3R7JHK1</accession>
<dbReference type="Proteomes" id="UP000286415">
    <property type="component" value="Unassembled WGS sequence"/>
</dbReference>